<protein>
    <recommendedName>
        <fullName evidence="5">Nucleoporin Nup133/Nup155-like N-terminal domain-containing protein</fullName>
    </recommendedName>
</protein>
<dbReference type="AlphaFoldDB" id="A0AAV7G508"/>
<dbReference type="InterPro" id="IPR004870">
    <property type="entry name" value="Nucleoporin_Nup155"/>
</dbReference>
<evidence type="ECO:0000256" key="2">
    <source>
        <dbReference type="ARBA" id="ARBA00022448"/>
    </source>
</evidence>
<keyword evidence="4" id="KW-0812">Transmembrane</keyword>
<name>A0AAV7G508_DENCH</name>
<feature type="transmembrane region" description="Helical" evidence="4">
    <location>
        <begin position="115"/>
        <end position="136"/>
    </location>
</feature>
<feature type="transmembrane region" description="Helical" evidence="4">
    <location>
        <begin position="148"/>
        <end position="173"/>
    </location>
</feature>
<feature type="transmembrane region" description="Helical" evidence="4">
    <location>
        <begin position="88"/>
        <end position="108"/>
    </location>
</feature>
<evidence type="ECO:0000256" key="4">
    <source>
        <dbReference type="SAM" id="Phobius"/>
    </source>
</evidence>
<keyword evidence="4" id="KW-1133">Transmembrane helix</keyword>
<evidence type="ECO:0000256" key="3">
    <source>
        <dbReference type="ARBA" id="ARBA00023242"/>
    </source>
</evidence>
<keyword evidence="4" id="KW-0472">Membrane</keyword>
<feature type="domain" description="Nucleoporin Nup133/Nup155-like N-terminal" evidence="5">
    <location>
        <begin position="17"/>
        <end position="59"/>
    </location>
</feature>
<dbReference type="GO" id="GO:0044611">
    <property type="term" value="C:nuclear pore inner ring"/>
    <property type="evidence" value="ECO:0007669"/>
    <property type="project" value="TreeGrafter"/>
</dbReference>
<proteinExistence type="predicted"/>
<gene>
    <name evidence="6" type="ORF">IEQ34_018586</name>
</gene>
<dbReference type="PANTHER" id="PTHR10350">
    <property type="entry name" value="NUCLEAR PORE COMPLEX PROTEIN NUP155"/>
    <property type="match status" value="1"/>
</dbReference>
<dbReference type="PANTHER" id="PTHR10350:SF6">
    <property type="entry name" value="NUCLEAR PORE COMPLEX PROTEIN NUP155"/>
    <property type="match status" value="1"/>
</dbReference>
<accession>A0AAV7G508</accession>
<dbReference type="GO" id="GO:0000972">
    <property type="term" value="P:transcription-dependent tethering of RNA polymerase II gene DNA at nuclear periphery"/>
    <property type="evidence" value="ECO:0007669"/>
    <property type="project" value="TreeGrafter"/>
</dbReference>
<organism evidence="6 7">
    <name type="scientific">Dendrobium chrysotoxum</name>
    <name type="common">Orchid</name>
    <dbReference type="NCBI Taxonomy" id="161865"/>
    <lineage>
        <taxon>Eukaryota</taxon>
        <taxon>Viridiplantae</taxon>
        <taxon>Streptophyta</taxon>
        <taxon>Embryophyta</taxon>
        <taxon>Tracheophyta</taxon>
        <taxon>Spermatophyta</taxon>
        <taxon>Magnoliopsida</taxon>
        <taxon>Liliopsida</taxon>
        <taxon>Asparagales</taxon>
        <taxon>Orchidaceae</taxon>
        <taxon>Epidendroideae</taxon>
        <taxon>Malaxideae</taxon>
        <taxon>Dendrobiinae</taxon>
        <taxon>Dendrobium</taxon>
    </lineage>
</organism>
<dbReference type="GO" id="GO:0006606">
    <property type="term" value="P:protein import into nucleus"/>
    <property type="evidence" value="ECO:0007669"/>
    <property type="project" value="TreeGrafter"/>
</dbReference>
<comment type="subcellular location">
    <subcellularLocation>
        <location evidence="1">Nucleus</location>
    </subcellularLocation>
</comment>
<dbReference type="InterPro" id="IPR014908">
    <property type="entry name" value="Nucleoporin_Nup133/Nup155_N"/>
</dbReference>
<dbReference type="Pfam" id="PF08801">
    <property type="entry name" value="Nucleoporin_N"/>
    <property type="match status" value="1"/>
</dbReference>
<dbReference type="EMBL" id="JAGFBR010000017">
    <property type="protein sequence ID" value="KAH0451287.1"/>
    <property type="molecule type" value="Genomic_DNA"/>
</dbReference>
<sequence>MLPIILKIALFVSRDGQCTEYSGEEQSICAAGLARVKPGIFIEAIQYILVVATPVEVLFPLLPSRFSPCCLLVFPLAASSVSPLNPRFWWSLLVSCACFFDFLCASSVPSLGCSVAIFWIFLWLFSGCSVAVSVLFPVQNFGAAVGDSWPFISLNLIGLVGGVMAVCFPSFAYKYKMFV</sequence>
<reference evidence="6 7" key="1">
    <citation type="journal article" date="2021" name="Hortic Res">
        <title>Chromosome-scale assembly of the Dendrobium chrysotoxum genome enhances the understanding of orchid evolution.</title>
        <authorList>
            <person name="Zhang Y."/>
            <person name="Zhang G.Q."/>
            <person name="Zhang D."/>
            <person name="Liu X.D."/>
            <person name="Xu X.Y."/>
            <person name="Sun W.H."/>
            <person name="Yu X."/>
            <person name="Zhu X."/>
            <person name="Wang Z.W."/>
            <person name="Zhao X."/>
            <person name="Zhong W.Y."/>
            <person name="Chen H."/>
            <person name="Yin W.L."/>
            <person name="Huang T."/>
            <person name="Niu S.C."/>
            <person name="Liu Z.J."/>
        </authorList>
    </citation>
    <scope>NUCLEOTIDE SEQUENCE [LARGE SCALE GENOMIC DNA]</scope>
    <source>
        <strain evidence="6">Lindl</strain>
    </source>
</reference>
<dbReference type="GO" id="GO:0036228">
    <property type="term" value="P:protein localization to nuclear inner membrane"/>
    <property type="evidence" value="ECO:0007669"/>
    <property type="project" value="TreeGrafter"/>
</dbReference>
<dbReference type="GO" id="GO:0006405">
    <property type="term" value="P:RNA export from nucleus"/>
    <property type="evidence" value="ECO:0007669"/>
    <property type="project" value="TreeGrafter"/>
</dbReference>
<dbReference type="Proteomes" id="UP000775213">
    <property type="component" value="Unassembled WGS sequence"/>
</dbReference>
<evidence type="ECO:0000256" key="1">
    <source>
        <dbReference type="ARBA" id="ARBA00004123"/>
    </source>
</evidence>
<evidence type="ECO:0000313" key="7">
    <source>
        <dbReference type="Proteomes" id="UP000775213"/>
    </source>
</evidence>
<dbReference type="GO" id="GO:0017056">
    <property type="term" value="F:structural constituent of nuclear pore"/>
    <property type="evidence" value="ECO:0007669"/>
    <property type="project" value="InterPro"/>
</dbReference>
<comment type="caution">
    <text evidence="6">The sequence shown here is derived from an EMBL/GenBank/DDBJ whole genome shotgun (WGS) entry which is preliminary data.</text>
</comment>
<keyword evidence="3" id="KW-0539">Nucleus</keyword>
<keyword evidence="7" id="KW-1185">Reference proteome</keyword>
<evidence type="ECO:0000259" key="5">
    <source>
        <dbReference type="Pfam" id="PF08801"/>
    </source>
</evidence>
<evidence type="ECO:0000313" key="6">
    <source>
        <dbReference type="EMBL" id="KAH0451287.1"/>
    </source>
</evidence>
<keyword evidence="2" id="KW-0813">Transport</keyword>